<dbReference type="Proteomes" id="UP000183018">
    <property type="component" value="Unassembled WGS sequence"/>
</dbReference>
<dbReference type="EMBL" id="FORC01000001">
    <property type="protein sequence ID" value="SFI31882.1"/>
    <property type="molecule type" value="Genomic_DNA"/>
</dbReference>
<gene>
    <name evidence="1" type="ORF">SAMN05216602_0689</name>
</gene>
<protein>
    <submittedName>
        <fullName evidence="1">Uncharacterized protein</fullName>
    </submittedName>
</protein>
<proteinExistence type="predicted"/>
<dbReference type="AlphaFoldDB" id="A0A1I3H8C9"/>
<organism evidence="1 2">
    <name type="scientific">Phytopseudomonas argentinensis</name>
    <dbReference type="NCBI Taxonomy" id="289370"/>
    <lineage>
        <taxon>Bacteria</taxon>
        <taxon>Pseudomonadati</taxon>
        <taxon>Pseudomonadota</taxon>
        <taxon>Gammaproteobacteria</taxon>
        <taxon>Pseudomonadales</taxon>
        <taxon>Pseudomonadaceae</taxon>
        <taxon>Phytopseudomonas</taxon>
    </lineage>
</organism>
<accession>A0A1I3H8C9</accession>
<evidence type="ECO:0000313" key="1">
    <source>
        <dbReference type="EMBL" id="SFI31882.1"/>
    </source>
</evidence>
<keyword evidence="2" id="KW-1185">Reference proteome</keyword>
<evidence type="ECO:0000313" key="2">
    <source>
        <dbReference type="Proteomes" id="UP000183018"/>
    </source>
</evidence>
<name>A0A1I3H8C9_9GAMM</name>
<reference evidence="2" key="1">
    <citation type="submission" date="2016-10" db="EMBL/GenBank/DDBJ databases">
        <authorList>
            <person name="Varghese N."/>
            <person name="Submissions S."/>
        </authorList>
    </citation>
    <scope>NUCLEOTIDE SEQUENCE [LARGE SCALE GENOMIC DNA]</scope>
    <source>
        <strain evidence="2">LMG 22563</strain>
    </source>
</reference>
<sequence length="38" mass="4383">MPMVLPRNFSMVRLLYLSVQYWDWSAAGIVQGKSDLLP</sequence>